<dbReference type="KEGG" id="scu:SCE1572_35715"/>
<dbReference type="HOGENOM" id="CLU_2994352_0_0_7"/>
<dbReference type="STRING" id="1254432.SCE1572_35715"/>
<evidence type="ECO:0000256" key="1">
    <source>
        <dbReference type="SAM" id="MobiDB-lite"/>
    </source>
</evidence>
<protein>
    <submittedName>
        <fullName evidence="2">Uncharacterized protein</fullName>
    </submittedName>
</protein>
<accession>S4Y1K0</accession>
<name>S4Y1K0_SORCE</name>
<evidence type="ECO:0000313" key="2">
    <source>
        <dbReference type="EMBL" id="AGP39362.1"/>
    </source>
</evidence>
<reference evidence="2 3" key="1">
    <citation type="journal article" date="2013" name="Sci. Rep.">
        <title>Extraordinary expansion of a Sorangium cellulosum genome from an alkaline milieu.</title>
        <authorList>
            <person name="Han K."/>
            <person name="Li Z.F."/>
            <person name="Peng R."/>
            <person name="Zhu L.P."/>
            <person name="Zhou T."/>
            <person name="Wang L.G."/>
            <person name="Li S.G."/>
            <person name="Zhang X.B."/>
            <person name="Hu W."/>
            <person name="Wu Z.H."/>
            <person name="Qin N."/>
            <person name="Li Y.Z."/>
        </authorList>
    </citation>
    <scope>NUCLEOTIDE SEQUENCE [LARGE SCALE GENOMIC DNA]</scope>
    <source>
        <strain evidence="2 3">So0157-2</strain>
    </source>
</reference>
<dbReference type="AlphaFoldDB" id="S4Y1K0"/>
<feature type="region of interest" description="Disordered" evidence="1">
    <location>
        <begin position="1"/>
        <end position="37"/>
    </location>
</feature>
<dbReference type="EMBL" id="CP003969">
    <property type="protein sequence ID" value="AGP39362.1"/>
    <property type="molecule type" value="Genomic_DNA"/>
</dbReference>
<gene>
    <name evidence="2" type="ORF">SCE1572_35715</name>
</gene>
<sequence>MSLVALPGGSWRAADLDPGGRRARRQAEGGGRARRTCARARGVRGVVGGADQWSGRP</sequence>
<organism evidence="2 3">
    <name type="scientific">Sorangium cellulosum So0157-2</name>
    <dbReference type="NCBI Taxonomy" id="1254432"/>
    <lineage>
        <taxon>Bacteria</taxon>
        <taxon>Pseudomonadati</taxon>
        <taxon>Myxococcota</taxon>
        <taxon>Polyangia</taxon>
        <taxon>Polyangiales</taxon>
        <taxon>Polyangiaceae</taxon>
        <taxon>Sorangium</taxon>
    </lineage>
</organism>
<evidence type="ECO:0000313" key="3">
    <source>
        <dbReference type="Proteomes" id="UP000014803"/>
    </source>
</evidence>
<dbReference type="Proteomes" id="UP000014803">
    <property type="component" value="Chromosome"/>
</dbReference>
<dbReference type="PATRIC" id="fig|1254432.3.peg.8094"/>
<proteinExistence type="predicted"/>